<dbReference type="PROSITE" id="PS50043">
    <property type="entry name" value="HTH_LUXR_2"/>
    <property type="match status" value="1"/>
</dbReference>
<feature type="region of interest" description="Disordered" evidence="6">
    <location>
        <begin position="48"/>
        <end position="74"/>
    </location>
</feature>
<dbReference type="PANTHER" id="PTHR43214">
    <property type="entry name" value="TWO-COMPONENT RESPONSE REGULATOR"/>
    <property type="match status" value="1"/>
</dbReference>
<dbReference type="InterPro" id="IPR001789">
    <property type="entry name" value="Sig_transdc_resp-reg_receiver"/>
</dbReference>
<keyword evidence="3" id="KW-0238">DNA-binding</keyword>
<evidence type="ECO:0000313" key="10">
    <source>
        <dbReference type="Proteomes" id="UP000009888"/>
    </source>
</evidence>
<dbReference type="EMBL" id="AGWL01000003">
    <property type="protein sequence ID" value="EKU95347.1"/>
    <property type="molecule type" value="Genomic_DNA"/>
</dbReference>
<dbReference type="PRINTS" id="PR00038">
    <property type="entry name" value="HTHLUXR"/>
</dbReference>
<evidence type="ECO:0008006" key="11">
    <source>
        <dbReference type="Google" id="ProtNLM"/>
    </source>
</evidence>
<evidence type="ECO:0000259" key="8">
    <source>
        <dbReference type="PROSITE" id="PS50110"/>
    </source>
</evidence>
<dbReference type="SUPFAM" id="SSF46894">
    <property type="entry name" value="C-terminal effector domain of the bipartite response regulators"/>
    <property type="match status" value="1"/>
</dbReference>
<dbReference type="PANTHER" id="PTHR43214:SF24">
    <property type="entry name" value="TRANSCRIPTIONAL REGULATORY PROTEIN NARL-RELATED"/>
    <property type="match status" value="1"/>
</dbReference>
<protein>
    <recommendedName>
        <fullName evidence="11">HTH luxR-type domain-containing protein</fullName>
    </recommendedName>
</protein>
<dbReference type="eggNOG" id="COG2197">
    <property type="taxonomic scope" value="Bacteria"/>
</dbReference>
<dbReference type="Gene3D" id="1.10.10.10">
    <property type="entry name" value="Winged helix-like DNA-binding domain superfamily/Winged helix DNA-binding domain"/>
    <property type="match status" value="1"/>
</dbReference>
<keyword evidence="4" id="KW-0804">Transcription</keyword>
<keyword evidence="2" id="KW-0805">Transcription regulation</keyword>
<dbReference type="SMART" id="SM00421">
    <property type="entry name" value="HTH_LUXR"/>
    <property type="match status" value="1"/>
</dbReference>
<sequence>MKVIVADDSALFREGLVGILERRKHEVLAQVTSAAELIEAVRAANAKNAESSREADGSEGARRADDAVASEDEKRSGIIAEAGRSIDVVITDVRMPPNMTDDGLRAAVGIRREFPNIGIVVLSQYVAPAYARELFAPSTSATPGFGAVDASDDAGGGLAYLLKDRVARVADFLRSLEVVAGGGVVIDPEVAGELMRGQPSQLAMMTERELEILDLMAKGLSNSELAERLYLSAATISKHVASIFMKLGMGPGEENRRVRAVLAYLTEKNWQK</sequence>
<dbReference type="SUPFAM" id="SSF52172">
    <property type="entry name" value="CheY-like"/>
    <property type="match status" value="1"/>
</dbReference>
<proteinExistence type="predicted"/>
<evidence type="ECO:0000313" key="9">
    <source>
        <dbReference type="EMBL" id="EKU95347.1"/>
    </source>
</evidence>
<dbReference type="InterPro" id="IPR036388">
    <property type="entry name" value="WH-like_DNA-bd_sf"/>
</dbReference>
<dbReference type="AlphaFoldDB" id="K9EWM2"/>
<keyword evidence="10" id="KW-1185">Reference proteome</keyword>
<dbReference type="RefSeq" id="WP_007000918.1">
    <property type="nucleotide sequence ID" value="NZ_JH992955.1"/>
</dbReference>
<dbReference type="InterPro" id="IPR011006">
    <property type="entry name" value="CheY-like_superfamily"/>
</dbReference>
<dbReference type="Proteomes" id="UP000009888">
    <property type="component" value="Unassembled WGS sequence"/>
</dbReference>
<feature type="domain" description="HTH luxR-type" evidence="7">
    <location>
        <begin position="198"/>
        <end position="268"/>
    </location>
</feature>
<dbReference type="InterPro" id="IPR039420">
    <property type="entry name" value="WalR-like"/>
</dbReference>
<evidence type="ECO:0000259" key="7">
    <source>
        <dbReference type="PROSITE" id="PS50043"/>
    </source>
</evidence>
<dbReference type="InterPro" id="IPR058245">
    <property type="entry name" value="NreC/VraR/RcsB-like_REC"/>
</dbReference>
<feature type="compositionally biased region" description="Basic and acidic residues" evidence="6">
    <location>
        <begin position="50"/>
        <end position="74"/>
    </location>
</feature>
<dbReference type="GO" id="GO:0006355">
    <property type="term" value="P:regulation of DNA-templated transcription"/>
    <property type="evidence" value="ECO:0007669"/>
    <property type="project" value="InterPro"/>
</dbReference>
<dbReference type="Pfam" id="PF00196">
    <property type="entry name" value="GerE"/>
    <property type="match status" value="1"/>
</dbReference>
<dbReference type="InterPro" id="IPR000792">
    <property type="entry name" value="Tscrpt_reg_LuxR_C"/>
</dbReference>
<evidence type="ECO:0000256" key="3">
    <source>
        <dbReference type="ARBA" id="ARBA00023125"/>
    </source>
</evidence>
<evidence type="ECO:0000256" key="4">
    <source>
        <dbReference type="ARBA" id="ARBA00023163"/>
    </source>
</evidence>
<dbReference type="InterPro" id="IPR016032">
    <property type="entry name" value="Sig_transdc_resp-reg_C-effctor"/>
</dbReference>
<keyword evidence="1 5" id="KW-0597">Phosphoprotein</keyword>
<dbReference type="CDD" id="cd06170">
    <property type="entry name" value="LuxR_C_like"/>
    <property type="match status" value="1"/>
</dbReference>
<dbReference type="STRING" id="202789.GCA_001457435_01419"/>
<reference evidence="9 10" key="1">
    <citation type="submission" date="2012-09" db="EMBL/GenBank/DDBJ databases">
        <title>The Genome Sequence of Actinobaculum massiliae ACS-171-V-COL2.</title>
        <authorList>
            <consortium name="The Broad Institute Genome Sequencing Platform"/>
            <person name="Earl A."/>
            <person name="Ward D."/>
            <person name="Feldgarden M."/>
            <person name="Gevers D."/>
            <person name="Saerens B."/>
            <person name="Vaneechoutte M."/>
            <person name="Walker B."/>
            <person name="Young S.K."/>
            <person name="Zeng Q."/>
            <person name="Gargeya S."/>
            <person name="Fitzgerald M."/>
            <person name="Haas B."/>
            <person name="Abouelleil A."/>
            <person name="Alvarado L."/>
            <person name="Arachchi H.M."/>
            <person name="Berlin A."/>
            <person name="Chapman S.B."/>
            <person name="Goldberg J."/>
            <person name="Griggs A."/>
            <person name="Gujja S."/>
            <person name="Hansen M."/>
            <person name="Howarth C."/>
            <person name="Imamovic A."/>
            <person name="Larimer J."/>
            <person name="McCowen C."/>
            <person name="Montmayeur A."/>
            <person name="Murphy C."/>
            <person name="Neiman D."/>
            <person name="Pearson M."/>
            <person name="Priest M."/>
            <person name="Roberts A."/>
            <person name="Saif S."/>
            <person name="Shea T."/>
            <person name="Sisk P."/>
            <person name="Sykes S."/>
            <person name="Wortman J."/>
            <person name="Nusbaum C."/>
            <person name="Birren B."/>
        </authorList>
    </citation>
    <scope>NUCLEOTIDE SEQUENCE [LARGE SCALE GENOMIC DNA]</scope>
    <source>
        <strain evidence="10">ACS-171-V-Col2</strain>
    </source>
</reference>
<dbReference type="GO" id="GO:0000160">
    <property type="term" value="P:phosphorelay signal transduction system"/>
    <property type="evidence" value="ECO:0007669"/>
    <property type="project" value="InterPro"/>
</dbReference>
<dbReference type="HOGENOM" id="CLU_000445_90_0_11"/>
<evidence type="ECO:0000256" key="1">
    <source>
        <dbReference type="ARBA" id="ARBA00022553"/>
    </source>
</evidence>
<evidence type="ECO:0000256" key="2">
    <source>
        <dbReference type="ARBA" id="ARBA00023015"/>
    </source>
</evidence>
<name>K9EWM2_9ACTO</name>
<gene>
    <name evidence="9" type="ORF">HMPREF9233_00712</name>
</gene>
<feature type="modified residue" description="4-aspartylphosphate" evidence="5">
    <location>
        <position position="92"/>
    </location>
</feature>
<evidence type="ECO:0000256" key="6">
    <source>
        <dbReference type="SAM" id="MobiDB-lite"/>
    </source>
</evidence>
<evidence type="ECO:0000256" key="5">
    <source>
        <dbReference type="PROSITE-ProRule" id="PRU00169"/>
    </source>
</evidence>
<dbReference type="CDD" id="cd17535">
    <property type="entry name" value="REC_NarL-like"/>
    <property type="match status" value="1"/>
</dbReference>
<organism evidence="9 10">
    <name type="scientific">Actinobaculum massiliense ACS-171-V-Col2</name>
    <dbReference type="NCBI Taxonomy" id="883066"/>
    <lineage>
        <taxon>Bacteria</taxon>
        <taxon>Bacillati</taxon>
        <taxon>Actinomycetota</taxon>
        <taxon>Actinomycetes</taxon>
        <taxon>Actinomycetales</taxon>
        <taxon>Actinomycetaceae</taxon>
        <taxon>Actinobaculum</taxon>
    </lineage>
</organism>
<comment type="caution">
    <text evidence="9">The sequence shown here is derived from an EMBL/GenBank/DDBJ whole genome shotgun (WGS) entry which is preliminary data.</text>
</comment>
<dbReference type="PATRIC" id="fig|883066.3.peg.732"/>
<accession>K9EWM2</accession>
<feature type="domain" description="Response regulatory" evidence="8">
    <location>
        <begin position="2"/>
        <end position="178"/>
    </location>
</feature>
<dbReference type="PROSITE" id="PS50110">
    <property type="entry name" value="RESPONSE_REGULATORY"/>
    <property type="match status" value="1"/>
</dbReference>
<dbReference type="GO" id="GO:0003677">
    <property type="term" value="F:DNA binding"/>
    <property type="evidence" value="ECO:0007669"/>
    <property type="project" value="UniProtKB-KW"/>
</dbReference>
<dbReference type="Gene3D" id="3.40.50.2300">
    <property type="match status" value="1"/>
</dbReference>